<accession>A0A2L0V015</accession>
<dbReference type="EMBL" id="MF403008">
    <property type="protein sequence ID" value="AUZ95123.1"/>
    <property type="molecule type" value="Genomic_DNA"/>
</dbReference>
<proteinExistence type="predicted"/>
<dbReference type="Proteomes" id="UP000223025">
    <property type="component" value="Segment"/>
</dbReference>
<reference evidence="1 2" key="1">
    <citation type="submission" date="2017-06" db="EMBL/GenBank/DDBJ databases">
        <authorList>
            <person name="Kim H.J."/>
            <person name="Triplett B.A."/>
        </authorList>
    </citation>
    <scope>NUCLEOTIDE SEQUENCE [LARGE SCALE GENOMIC DNA]</scope>
</reference>
<dbReference type="GeneID" id="40088367"/>
<keyword evidence="2" id="KW-1185">Reference proteome</keyword>
<protein>
    <submittedName>
        <fullName evidence="1">Uncharacterized protein</fullName>
    </submittedName>
</protein>
<dbReference type="KEGG" id="vg:40088367"/>
<sequence length="40" mass="4588">MLEVKSCEGGYIVTVWNDNDIAREILPDFPSIMEFIKVNT</sequence>
<name>A0A2L0V015_9CAUD</name>
<dbReference type="RefSeq" id="YP_009612029.1">
    <property type="nucleotide sequence ID" value="NC_042013.1"/>
</dbReference>
<organism evidence="1 2">
    <name type="scientific">Agrobacterium phage Atu_ph07</name>
    <dbReference type="NCBI Taxonomy" id="2024264"/>
    <lineage>
        <taxon>Viruses</taxon>
        <taxon>Duplodnaviria</taxon>
        <taxon>Heunggongvirae</taxon>
        <taxon>Uroviricota</taxon>
        <taxon>Caudoviricetes</taxon>
        <taxon>Polybotosvirus</taxon>
        <taxon>Polybotosvirus Atuph07</taxon>
    </lineage>
</organism>
<evidence type="ECO:0000313" key="2">
    <source>
        <dbReference type="Proteomes" id="UP000223025"/>
    </source>
</evidence>
<evidence type="ECO:0000313" key="1">
    <source>
        <dbReference type="EMBL" id="AUZ95123.1"/>
    </source>
</evidence>